<dbReference type="RefSeq" id="WP_020642591.1">
    <property type="nucleotide sequence ID" value="NZ_QHHU01000116.1"/>
</dbReference>
<proteinExistence type="predicted"/>
<dbReference type="AlphaFoldDB" id="A0A428VWE3"/>
<comment type="caution">
    <text evidence="1">The sequence shown here is derived from an EMBL/GenBank/DDBJ whole genome shotgun (WGS) entry which is preliminary data.</text>
</comment>
<reference evidence="1 2" key="1">
    <citation type="submission" date="2018-05" db="EMBL/GenBank/DDBJ databases">
        <title>Evolution of GPA BGCs.</title>
        <authorList>
            <person name="Waglechner N."/>
            <person name="Wright G.D."/>
        </authorList>
    </citation>
    <scope>NUCLEOTIDE SEQUENCE [LARGE SCALE GENOMIC DNA]</scope>
    <source>
        <strain evidence="1 2">DSM 5908</strain>
    </source>
</reference>
<evidence type="ECO:0000313" key="2">
    <source>
        <dbReference type="Proteomes" id="UP000286716"/>
    </source>
</evidence>
<protein>
    <submittedName>
        <fullName evidence="1">Uncharacterized protein</fullName>
    </submittedName>
</protein>
<organism evidence="1 2">
    <name type="scientific">Amycolatopsis balhimycina DSM 5908</name>
    <dbReference type="NCBI Taxonomy" id="1081091"/>
    <lineage>
        <taxon>Bacteria</taxon>
        <taxon>Bacillati</taxon>
        <taxon>Actinomycetota</taxon>
        <taxon>Actinomycetes</taxon>
        <taxon>Pseudonocardiales</taxon>
        <taxon>Pseudonocardiaceae</taxon>
        <taxon>Amycolatopsis</taxon>
    </lineage>
</organism>
<keyword evidence="2" id="KW-1185">Reference proteome</keyword>
<accession>A0A428VWE3</accession>
<evidence type="ECO:0000313" key="1">
    <source>
        <dbReference type="EMBL" id="RSM35072.1"/>
    </source>
</evidence>
<name>A0A428VWE3_AMYBA</name>
<gene>
    <name evidence="1" type="ORF">DMA12_45670</name>
</gene>
<sequence length="67" mass="7662">MDTPDLTNATTYVVTDQPNAVDRWHVLPDMTVIYERRPGEFEESRVLTASTLRDRAVWIEVPKTAVS</sequence>
<dbReference type="EMBL" id="QHHU01000116">
    <property type="protein sequence ID" value="RSM35072.1"/>
    <property type="molecule type" value="Genomic_DNA"/>
</dbReference>
<dbReference type="Proteomes" id="UP000286716">
    <property type="component" value="Unassembled WGS sequence"/>
</dbReference>
<dbReference type="OrthoDB" id="3630341at2"/>